<keyword evidence="4" id="KW-0830">Ubiquinone</keyword>
<dbReference type="InterPro" id="IPR011009">
    <property type="entry name" value="Kinase-like_dom_sf"/>
</dbReference>
<evidence type="ECO:0000313" key="5">
    <source>
        <dbReference type="Proteomes" id="UP000295662"/>
    </source>
</evidence>
<dbReference type="OrthoDB" id="9795390at2"/>
<evidence type="ECO:0000256" key="2">
    <source>
        <dbReference type="SAM" id="Phobius"/>
    </source>
</evidence>
<name>A0A4R7S782_9BACT</name>
<feature type="domain" description="Protein kinase" evidence="3">
    <location>
        <begin position="120"/>
        <end position="463"/>
    </location>
</feature>
<dbReference type="EMBL" id="SOCA01000002">
    <property type="protein sequence ID" value="TDU73345.1"/>
    <property type="molecule type" value="Genomic_DNA"/>
</dbReference>
<keyword evidence="2" id="KW-0472">Membrane</keyword>
<keyword evidence="4" id="KW-0808">Transferase</keyword>
<keyword evidence="5" id="KW-1185">Reference proteome</keyword>
<dbReference type="SUPFAM" id="SSF56112">
    <property type="entry name" value="Protein kinase-like (PK-like)"/>
    <property type="match status" value="1"/>
</dbReference>
<dbReference type="GO" id="GO:0004672">
    <property type="term" value="F:protein kinase activity"/>
    <property type="evidence" value="ECO:0007669"/>
    <property type="project" value="InterPro"/>
</dbReference>
<dbReference type="RefSeq" id="WP_133794798.1">
    <property type="nucleotide sequence ID" value="NZ_SOCA01000002.1"/>
</dbReference>
<keyword evidence="2" id="KW-1133">Transmembrane helix</keyword>
<reference evidence="4 5" key="1">
    <citation type="submission" date="2019-03" db="EMBL/GenBank/DDBJ databases">
        <title>Genomic Encyclopedia of Archaeal and Bacterial Type Strains, Phase II (KMG-II): from individual species to whole genera.</title>
        <authorList>
            <person name="Goeker M."/>
        </authorList>
    </citation>
    <scope>NUCLEOTIDE SEQUENCE [LARGE SCALE GENOMIC DNA]</scope>
    <source>
        <strain evidence="4 5">ATCC 25309</strain>
    </source>
</reference>
<evidence type="ECO:0000313" key="4">
    <source>
        <dbReference type="EMBL" id="TDU73345.1"/>
    </source>
</evidence>
<evidence type="ECO:0000256" key="1">
    <source>
        <dbReference type="ARBA" id="ARBA00009670"/>
    </source>
</evidence>
<dbReference type="PANTHER" id="PTHR10566:SF113">
    <property type="entry name" value="PROTEIN ACTIVITY OF BC1 COMPLEX KINASE 7, CHLOROPLASTIC"/>
    <property type="match status" value="1"/>
</dbReference>
<feature type="transmembrane region" description="Helical" evidence="2">
    <location>
        <begin position="519"/>
        <end position="542"/>
    </location>
</feature>
<dbReference type="Pfam" id="PF03109">
    <property type="entry name" value="ABC1"/>
    <property type="match status" value="1"/>
</dbReference>
<proteinExistence type="inferred from homology"/>
<organism evidence="4 5">
    <name type="scientific">Prosthecobacter fusiformis</name>
    <dbReference type="NCBI Taxonomy" id="48464"/>
    <lineage>
        <taxon>Bacteria</taxon>
        <taxon>Pseudomonadati</taxon>
        <taxon>Verrucomicrobiota</taxon>
        <taxon>Verrucomicrobiia</taxon>
        <taxon>Verrucomicrobiales</taxon>
        <taxon>Verrucomicrobiaceae</taxon>
        <taxon>Prosthecobacter</taxon>
    </lineage>
</organism>
<comment type="caution">
    <text evidence="4">The sequence shown here is derived from an EMBL/GenBank/DDBJ whole genome shotgun (WGS) entry which is preliminary data.</text>
</comment>
<dbReference type="PANTHER" id="PTHR10566">
    <property type="entry name" value="CHAPERONE-ACTIVITY OF BC1 COMPLEX CABC1 -RELATED"/>
    <property type="match status" value="1"/>
</dbReference>
<gene>
    <name evidence="4" type="ORF">EI77_01815</name>
</gene>
<accession>A0A4R7S782</accession>
<keyword evidence="4" id="KW-0418">Kinase</keyword>
<protein>
    <submittedName>
        <fullName evidence="4">Putative unusual protein kinase regulating ubiquinone biosynthesis (AarF/ABC1/UbiB family)</fullName>
    </submittedName>
</protein>
<sequence length="552" mass="61200">MTLSLNPEHLKRYKQVVGLLIKYGHGDLVKNAPIVDDPLEFAPPPPVPPGAKELAKDLEALGPTFIKLGQLLSTRSDFIPPAYMEGLSMLQDHIKPFPYEKVEAIVGVEIGARISKAFKSFDETPMAAASLGQVHYAVLRSGQEVAVKVQRPDVREHVATDLAALSEIAEFLDKHTDMGRRFEFTKIVNELRKALLRELDYRLEAQTMRMMRTKLAEFTRLVIPAPIDDYSSGRVLTMEYVDGSKVTKLHPLTRLEIDGAGLAEEVFKSYLHQILVMGVFHADPHPGNVFLTVDNRVALLDFGMVARIGPEMQDQLLKLLIAISDGQSDRAAAVAQSMGTERDGFDEVTFRREIAEIISQQQGATVQDMQVGKIVMRVTQVAANTGLSMPEELTMLGKTLLNLDLVGRTLDPDFDPNESIRRNAGKLMQEKTMKSLSPGNLLNSLLDAKELFEKLPGRLNQFLEVVASNKLKIHLDTIDEKVVMTGLQKVANRITLGLILASMIMGASLLMRIDTSFRIFGYPGFAMVLFLLATGGGLTLAWQIMRSDLRPK</sequence>
<keyword evidence="2" id="KW-0812">Transmembrane</keyword>
<dbReference type="AlphaFoldDB" id="A0A4R7S782"/>
<dbReference type="InterPro" id="IPR004147">
    <property type="entry name" value="ABC1_dom"/>
</dbReference>
<dbReference type="Gene3D" id="1.10.510.10">
    <property type="entry name" value="Transferase(Phosphotransferase) domain 1"/>
    <property type="match status" value="1"/>
</dbReference>
<dbReference type="Proteomes" id="UP000295662">
    <property type="component" value="Unassembled WGS sequence"/>
</dbReference>
<dbReference type="PROSITE" id="PS50011">
    <property type="entry name" value="PROTEIN_KINASE_DOM"/>
    <property type="match status" value="1"/>
</dbReference>
<dbReference type="InterPro" id="IPR050154">
    <property type="entry name" value="UbiB_kinase"/>
</dbReference>
<dbReference type="InterPro" id="IPR000719">
    <property type="entry name" value="Prot_kinase_dom"/>
</dbReference>
<evidence type="ECO:0000259" key="3">
    <source>
        <dbReference type="PROSITE" id="PS50011"/>
    </source>
</evidence>
<comment type="similarity">
    <text evidence="1">Belongs to the protein kinase superfamily. ADCK protein kinase family.</text>
</comment>
<dbReference type="GO" id="GO:0005524">
    <property type="term" value="F:ATP binding"/>
    <property type="evidence" value="ECO:0007669"/>
    <property type="project" value="InterPro"/>
</dbReference>
<dbReference type="CDD" id="cd05121">
    <property type="entry name" value="ABC1_ADCK3-like"/>
    <property type="match status" value="1"/>
</dbReference>
<feature type="transmembrane region" description="Helical" evidence="2">
    <location>
        <begin position="494"/>
        <end position="513"/>
    </location>
</feature>